<keyword evidence="2" id="KW-0812">Transmembrane</keyword>
<evidence type="ECO:0000313" key="4">
    <source>
        <dbReference type="EMBL" id="QJP08288.1"/>
    </source>
</evidence>
<gene>
    <name evidence="4" type="ORF">G4G71_10515</name>
</gene>
<feature type="compositionally biased region" description="Basic and acidic residues" evidence="1">
    <location>
        <begin position="69"/>
        <end position="80"/>
    </location>
</feature>
<feature type="chain" id="PRO_5030621169" evidence="3">
    <location>
        <begin position="23"/>
        <end position="152"/>
    </location>
</feature>
<organism evidence="4 5">
    <name type="scientific">Pseudomonas multiresinivorans</name>
    <dbReference type="NCBI Taxonomy" id="95301"/>
    <lineage>
        <taxon>Bacteria</taxon>
        <taxon>Pseudomonadati</taxon>
        <taxon>Pseudomonadota</taxon>
        <taxon>Gammaproteobacteria</taxon>
        <taxon>Pseudomonadales</taxon>
        <taxon>Pseudomonadaceae</taxon>
        <taxon>Pseudomonas</taxon>
    </lineage>
</organism>
<evidence type="ECO:0000256" key="1">
    <source>
        <dbReference type="SAM" id="MobiDB-lite"/>
    </source>
</evidence>
<feature type="compositionally biased region" description="Low complexity" evidence="1">
    <location>
        <begin position="30"/>
        <end position="59"/>
    </location>
</feature>
<feature type="signal peptide" evidence="3">
    <location>
        <begin position="1"/>
        <end position="22"/>
    </location>
</feature>
<keyword evidence="2" id="KW-0472">Membrane</keyword>
<feature type="transmembrane region" description="Helical" evidence="2">
    <location>
        <begin position="128"/>
        <end position="150"/>
    </location>
</feature>
<accession>A0A7Z3BJZ9</accession>
<sequence length="152" mass="17373">MKKSVALFCAALMLGSPLASFAQPGGGPDNGPNHPDNRPPQQQQRPPQQQQRSDQQQQPHGNYNQGRNGHADPRYYRNPDYRPQAGMPVPHRDWRRGVIVEPNYRGDRYWVTDWQARHLYAPPHDHRWLYVNGDYILVAIASGLIVNILAGY</sequence>
<evidence type="ECO:0000313" key="5">
    <source>
        <dbReference type="Proteomes" id="UP000502549"/>
    </source>
</evidence>
<reference evidence="4 5" key="1">
    <citation type="submission" date="2020-02" db="EMBL/GenBank/DDBJ databases">
        <title>Complete genome sequence of Pseudomonas multiresinivorans ORNL1.</title>
        <authorList>
            <person name="Podar M."/>
        </authorList>
    </citation>
    <scope>NUCLEOTIDE SEQUENCE [LARGE SCALE GENOMIC DNA]</scope>
    <source>
        <strain evidence="5">populi</strain>
    </source>
</reference>
<evidence type="ECO:0000256" key="2">
    <source>
        <dbReference type="SAM" id="Phobius"/>
    </source>
</evidence>
<dbReference type="Gene3D" id="3.10.450.160">
    <property type="entry name" value="inner membrane protein cigr"/>
    <property type="match status" value="1"/>
</dbReference>
<keyword evidence="5" id="KW-1185">Reference proteome</keyword>
<dbReference type="Proteomes" id="UP000502549">
    <property type="component" value="Chromosome"/>
</dbReference>
<proteinExistence type="predicted"/>
<protein>
    <submittedName>
        <fullName evidence="4">Integral membrane-like protein</fullName>
    </submittedName>
</protein>
<dbReference type="Pfam" id="PF11776">
    <property type="entry name" value="RcnB"/>
    <property type="match status" value="1"/>
</dbReference>
<dbReference type="RefSeq" id="WP_169937400.1">
    <property type="nucleotide sequence ID" value="NZ_CP048833.1"/>
</dbReference>
<dbReference type="KEGG" id="pmui:G4G71_10515"/>
<evidence type="ECO:0000256" key="3">
    <source>
        <dbReference type="SAM" id="SignalP"/>
    </source>
</evidence>
<feature type="region of interest" description="Disordered" evidence="1">
    <location>
        <begin position="18"/>
        <end position="88"/>
    </location>
</feature>
<dbReference type="EMBL" id="CP048833">
    <property type="protein sequence ID" value="QJP08288.1"/>
    <property type="molecule type" value="Genomic_DNA"/>
</dbReference>
<dbReference type="InterPro" id="IPR024572">
    <property type="entry name" value="RcnB"/>
</dbReference>
<keyword evidence="2" id="KW-1133">Transmembrane helix</keyword>
<keyword evidence="3" id="KW-0732">Signal</keyword>
<dbReference type="AlphaFoldDB" id="A0A7Z3BJZ9"/>
<name>A0A7Z3BJZ9_9PSED</name>